<dbReference type="SUPFAM" id="SSF51735">
    <property type="entry name" value="NAD(P)-binding Rossmann-fold domains"/>
    <property type="match status" value="1"/>
</dbReference>
<keyword evidence="6" id="KW-1185">Reference proteome</keyword>
<dbReference type="InterPro" id="IPR055170">
    <property type="entry name" value="GFO_IDH_MocA-like_dom"/>
</dbReference>
<comment type="similarity">
    <text evidence="1">Belongs to the Gfo/Idh/MocA family.</text>
</comment>
<dbReference type="Proteomes" id="UP000008363">
    <property type="component" value="Unassembled WGS sequence"/>
</dbReference>
<dbReference type="Gene3D" id="3.40.50.720">
    <property type="entry name" value="NAD(P)-binding Rossmann-like Domain"/>
    <property type="match status" value="1"/>
</dbReference>
<dbReference type="AlphaFoldDB" id="K6WLA7"/>
<evidence type="ECO:0000313" key="5">
    <source>
        <dbReference type="EMBL" id="GAB92927.1"/>
    </source>
</evidence>
<dbReference type="SUPFAM" id="SSF55347">
    <property type="entry name" value="Glyceraldehyde-3-phosphate dehydrogenase-like, C-terminal domain"/>
    <property type="match status" value="1"/>
</dbReference>
<dbReference type="GO" id="GO:0016491">
    <property type="term" value="F:oxidoreductase activity"/>
    <property type="evidence" value="ECO:0007669"/>
    <property type="project" value="UniProtKB-KW"/>
</dbReference>
<dbReference type="eggNOG" id="COG0673">
    <property type="taxonomic scope" value="Bacteria"/>
</dbReference>
<reference evidence="5 6" key="1">
    <citation type="submission" date="2012-08" db="EMBL/GenBank/DDBJ databases">
        <title>Whole genome shotgun sequence of Gordonia rhizosphera NBRC 16068.</title>
        <authorList>
            <person name="Takarada H."/>
            <person name="Isaki S."/>
            <person name="Hosoyama A."/>
            <person name="Tsuchikane K."/>
            <person name="Katsumata H."/>
            <person name="Baba S."/>
            <person name="Ohji S."/>
            <person name="Yamazaki S."/>
            <person name="Fujita N."/>
        </authorList>
    </citation>
    <scope>NUCLEOTIDE SEQUENCE [LARGE SCALE GENOMIC DNA]</scope>
    <source>
        <strain evidence="5 6">NBRC 16068</strain>
    </source>
</reference>
<evidence type="ECO:0000313" key="6">
    <source>
        <dbReference type="Proteomes" id="UP000008363"/>
    </source>
</evidence>
<name>K6WLA7_9ACTN</name>
<organism evidence="5 6">
    <name type="scientific">Gordonia rhizosphera NBRC 16068</name>
    <dbReference type="NCBI Taxonomy" id="1108045"/>
    <lineage>
        <taxon>Bacteria</taxon>
        <taxon>Bacillati</taxon>
        <taxon>Actinomycetota</taxon>
        <taxon>Actinomycetes</taxon>
        <taxon>Mycobacteriales</taxon>
        <taxon>Gordoniaceae</taxon>
        <taxon>Gordonia</taxon>
    </lineage>
</organism>
<protein>
    <submittedName>
        <fullName evidence="5">Myo-inositol 2-dehydrogenase</fullName>
    </submittedName>
</protein>
<sequence>MGLTIGVIGLGRIGSFHADTLSALPAVDALVVTDANPAATDAAVARLDVARPVSDADALLSAGIDAVVIASATPTHAELIERAVAAGIPTFCEKPIAMSVADSAEVVRRIGGDAPVQIGYNRRFDPAMAAARAAVASGELGFITTVRSTTLDPAPPPKDYIAASGGIFRDCAVHDFDTVRWLLDDDVVEVHAMGGNQGDPFFTEVGDVDSASVLLRFASGTIGAVSVTRYNGRGYDCRLEVHGSTDSVVAGWDDGTPVRNLQPGSGFPSGTPHSFFMDRFAAAYRAELSAFCDMVTDGTPSPCTAADALEVALIAEAAGRSAATRVPVRIDEIRAETTTRTTRVRTTS</sequence>
<feature type="domain" description="Gfo/Idh/MocA-like oxidoreductase N-terminal" evidence="3">
    <location>
        <begin position="4"/>
        <end position="108"/>
    </location>
</feature>
<dbReference type="PANTHER" id="PTHR42840:SF3">
    <property type="entry name" value="BINDING ROSSMANN FOLD OXIDOREDUCTASE, PUTATIVE (AFU_ORTHOLOGUE AFUA_2G10240)-RELATED"/>
    <property type="match status" value="1"/>
</dbReference>
<dbReference type="EMBL" id="BAHC01000197">
    <property type="protein sequence ID" value="GAB92927.1"/>
    <property type="molecule type" value="Genomic_DNA"/>
</dbReference>
<dbReference type="STRING" id="1108045.GORHZ_197_00840"/>
<evidence type="ECO:0000256" key="1">
    <source>
        <dbReference type="ARBA" id="ARBA00010928"/>
    </source>
</evidence>
<dbReference type="Pfam" id="PF01408">
    <property type="entry name" value="GFO_IDH_MocA"/>
    <property type="match status" value="1"/>
</dbReference>
<evidence type="ECO:0000256" key="2">
    <source>
        <dbReference type="ARBA" id="ARBA00023002"/>
    </source>
</evidence>
<dbReference type="GO" id="GO:0000166">
    <property type="term" value="F:nucleotide binding"/>
    <property type="evidence" value="ECO:0007669"/>
    <property type="project" value="InterPro"/>
</dbReference>
<accession>K6WLA7</accession>
<comment type="caution">
    <text evidence="5">The sequence shown here is derived from an EMBL/GenBank/DDBJ whole genome shotgun (WGS) entry which is preliminary data.</text>
</comment>
<dbReference type="PANTHER" id="PTHR42840">
    <property type="entry name" value="NAD(P)-BINDING ROSSMANN-FOLD SUPERFAMILY PROTEIN-RELATED"/>
    <property type="match status" value="1"/>
</dbReference>
<dbReference type="Pfam" id="PF22725">
    <property type="entry name" value="GFO_IDH_MocA_C3"/>
    <property type="match status" value="1"/>
</dbReference>
<dbReference type="InterPro" id="IPR000683">
    <property type="entry name" value="Gfo/Idh/MocA-like_OxRdtase_N"/>
</dbReference>
<dbReference type="Gene3D" id="3.30.360.10">
    <property type="entry name" value="Dihydrodipicolinate Reductase, domain 2"/>
    <property type="match status" value="1"/>
</dbReference>
<dbReference type="InterPro" id="IPR036291">
    <property type="entry name" value="NAD(P)-bd_dom_sf"/>
</dbReference>
<evidence type="ECO:0000259" key="3">
    <source>
        <dbReference type="Pfam" id="PF01408"/>
    </source>
</evidence>
<evidence type="ECO:0000259" key="4">
    <source>
        <dbReference type="Pfam" id="PF22725"/>
    </source>
</evidence>
<keyword evidence="2" id="KW-0560">Oxidoreductase</keyword>
<feature type="domain" description="GFO/IDH/MocA-like oxidoreductase" evidence="4">
    <location>
        <begin position="129"/>
        <end position="248"/>
    </location>
</feature>
<gene>
    <name evidence="5" type="primary">idh</name>
    <name evidence="5" type="ORF">GORHZ_197_00840</name>
</gene>
<dbReference type="RefSeq" id="WP_006337707.1">
    <property type="nucleotide sequence ID" value="NZ_BAHC01000197.1"/>
</dbReference>
<proteinExistence type="inferred from homology"/>
<dbReference type="OrthoDB" id="256869at2"/>